<dbReference type="GO" id="GO:0051607">
    <property type="term" value="P:defense response to virus"/>
    <property type="evidence" value="ECO:0007669"/>
    <property type="project" value="UniProtKB-KW"/>
</dbReference>
<dbReference type="InterPro" id="IPR054712">
    <property type="entry name" value="Cas3-like_dom"/>
</dbReference>
<dbReference type="Gene3D" id="3.40.50.300">
    <property type="entry name" value="P-loop containing nucleotide triphosphate hydrolases"/>
    <property type="match status" value="2"/>
</dbReference>
<dbReference type="Pfam" id="PF18019">
    <property type="entry name" value="Cas3_HD"/>
    <property type="match status" value="1"/>
</dbReference>
<keyword evidence="4" id="KW-0479">Metal-binding</keyword>
<evidence type="ECO:0000256" key="4">
    <source>
        <dbReference type="ARBA" id="ARBA00022723"/>
    </source>
</evidence>
<dbReference type="InterPro" id="IPR014001">
    <property type="entry name" value="Helicase_ATP-bd"/>
</dbReference>
<protein>
    <submittedName>
        <fullName evidence="12">CRISPR-associated helicase Cas3</fullName>
    </submittedName>
</protein>
<dbReference type="Pfam" id="PF18395">
    <property type="entry name" value="Cas3_C"/>
    <property type="match status" value="1"/>
</dbReference>
<evidence type="ECO:0000256" key="5">
    <source>
        <dbReference type="ARBA" id="ARBA00022741"/>
    </source>
</evidence>
<dbReference type="GO" id="GO:0004518">
    <property type="term" value="F:nuclease activity"/>
    <property type="evidence" value="ECO:0007669"/>
    <property type="project" value="UniProtKB-KW"/>
</dbReference>
<keyword evidence="5" id="KW-0547">Nucleotide-binding</keyword>
<keyword evidence="8" id="KW-0067">ATP-binding</keyword>
<name>A0A5B8TPQ7_9LACO</name>
<feature type="domain" description="Helicase ATP-binding" evidence="10">
    <location>
        <begin position="307"/>
        <end position="514"/>
    </location>
</feature>
<proteinExistence type="inferred from homology"/>
<evidence type="ECO:0000256" key="8">
    <source>
        <dbReference type="ARBA" id="ARBA00022840"/>
    </source>
</evidence>
<dbReference type="SUPFAM" id="SSF52540">
    <property type="entry name" value="P-loop containing nucleoside triphosphate hydrolases"/>
    <property type="match status" value="1"/>
</dbReference>
<keyword evidence="9" id="KW-0051">Antiviral defense</keyword>
<dbReference type="SMART" id="SM00487">
    <property type="entry name" value="DEXDc"/>
    <property type="match status" value="1"/>
</dbReference>
<dbReference type="GO" id="GO:0016787">
    <property type="term" value="F:hydrolase activity"/>
    <property type="evidence" value="ECO:0007669"/>
    <property type="project" value="UniProtKB-KW"/>
</dbReference>
<dbReference type="EMBL" id="CP042392">
    <property type="protein sequence ID" value="QEA54459.1"/>
    <property type="molecule type" value="Genomic_DNA"/>
</dbReference>
<evidence type="ECO:0000313" key="12">
    <source>
        <dbReference type="EMBL" id="QEA54459.1"/>
    </source>
</evidence>
<evidence type="ECO:0000313" key="13">
    <source>
        <dbReference type="Proteomes" id="UP000321772"/>
    </source>
</evidence>
<feature type="domain" description="HD Cas3-type" evidence="11">
    <location>
        <begin position="21"/>
        <end position="230"/>
    </location>
</feature>
<dbReference type="AlphaFoldDB" id="A0A5B8TPQ7"/>
<dbReference type="InterPro" id="IPR011545">
    <property type="entry name" value="DEAD/DEAH_box_helicase_dom"/>
</dbReference>
<evidence type="ECO:0000259" key="11">
    <source>
        <dbReference type="PROSITE" id="PS51643"/>
    </source>
</evidence>
<dbReference type="GO" id="GO:0003724">
    <property type="term" value="F:RNA helicase activity"/>
    <property type="evidence" value="ECO:0007669"/>
    <property type="project" value="TreeGrafter"/>
</dbReference>
<dbReference type="InterPro" id="IPR038257">
    <property type="entry name" value="CRISPR-assoc_Cas3_HD_sf"/>
</dbReference>
<dbReference type="GO" id="GO:0003723">
    <property type="term" value="F:RNA binding"/>
    <property type="evidence" value="ECO:0007669"/>
    <property type="project" value="TreeGrafter"/>
</dbReference>
<evidence type="ECO:0000259" key="10">
    <source>
        <dbReference type="PROSITE" id="PS51192"/>
    </source>
</evidence>
<dbReference type="NCBIfam" id="TIGR01587">
    <property type="entry name" value="cas3_core"/>
    <property type="match status" value="1"/>
</dbReference>
<dbReference type="InterPro" id="IPR006474">
    <property type="entry name" value="Helicase_Cas3_CRISPR-ass_core"/>
</dbReference>
<comment type="similarity">
    <text evidence="1">In the N-terminal section; belongs to the CRISPR-associated nuclease Cas3-HD family.</text>
</comment>
<dbReference type="InterPro" id="IPR006483">
    <property type="entry name" value="CRISPR-assoc_Cas3_HD"/>
</dbReference>
<evidence type="ECO:0000256" key="6">
    <source>
        <dbReference type="ARBA" id="ARBA00022801"/>
    </source>
</evidence>
<dbReference type="Pfam" id="PF22590">
    <property type="entry name" value="Cas3-like_C_2"/>
    <property type="match status" value="1"/>
</dbReference>
<dbReference type="CDD" id="cd09641">
    <property type="entry name" value="Cas3''_I"/>
    <property type="match status" value="1"/>
</dbReference>
<dbReference type="InterPro" id="IPR050547">
    <property type="entry name" value="DEAD_box_RNA_helicases"/>
</dbReference>
<dbReference type="GO" id="GO:0046872">
    <property type="term" value="F:metal ion binding"/>
    <property type="evidence" value="ECO:0007669"/>
    <property type="project" value="UniProtKB-KW"/>
</dbReference>
<evidence type="ECO:0000256" key="2">
    <source>
        <dbReference type="ARBA" id="ARBA00009046"/>
    </source>
</evidence>
<comment type="similarity">
    <text evidence="2">In the central section; belongs to the CRISPR-associated helicase Cas3 family.</text>
</comment>
<reference evidence="12 13" key="1">
    <citation type="submission" date="2019-06" db="EMBL/GenBank/DDBJ databases">
        <title>Genome analyses of bacteria isolated from kimchi.</title>
        <authorList>
            <person name="Lee S."/>
            <person name="Ahn S."/>
            <person name="Roh S."/>
        </authorList>
    </citation>
    <scope>NUCLEOTIDE SEQUENCE [LARGE SCALE GENOMIC DNA]</scope>
    <source>
        <strain evidence="12 13">CBA3616</strain>
    </source>
</reference>
<keyword evidence="7" id="KW-0347">Helicase</keyword>
<dbReference type="InterPro" id="IPR027417">
    <property type="entry name" value="P-loop_NTPase"/>
</dbReference>
<evidence type="ECO:0000256" key="9">
    <source>
        <dbReference type="ARBA" id="ARBA00023118"/>
    </source>
</evidence>
<sequence length="926" mass="104635">MTNNFNIKTKALWAKKRVIDGLPYWLPLLTHLKDTEKVIVQLYNHWLSNSQRRLLETNFGEEKVLSLISFIGLTHDIGKATPAMQTKPSFGNTSEENNNLDNELIMKLVHSGFNDLQDLQLASRKASPHALAGEAILLAYGVPASITAIVGGHHGKPLNETPDEDIEQHTKNYWQSDHDQSVQSCWQQVQRQLFEYGLTSAGFKSSQEIPQIDQVQAVLLNGLLIVADWLASSENLNDDINKPLFPLIKISCGVDDIDEEQRFESAWLTWQLTNEWEPQPVSLKPDPYQIRWQFSARPVQRTITEAIEAAIDPGIIIIEAPMGLGKTETALLAAEQVAYKKGQNGLFFGLPTQATSDAMFDRVTQWMQYLIRENATSQSVKLMHGKSQFNQGYQNLPDAKDALEMDDEGQSNIVINQWFSGKKAILDEFVIGTIDQLLLLSLKQKHLVLKHIGLSKKVIVIDEVHAYDAYMNQYLYRTLNWLGAYHVPVIVLSATLPKAKRKTLIEAYSAGKNQGEIQATDNSWQETDAYPLVTMLDGNKINQITQFIGKNDQQKQRITVERFTIADEALIDDILAKLDGGGIAGIIVNTVKRAQTIAQLVPVDIPMIVLHSAFLAPDRATIEQRLQATIGKNGQRPEKMIVIGTQVLEQSLDIDFDILYTDVAPIDLLLQRAGRLHRHQRKRPIKLRAPNLIVMGIEQDHHYGQGNEAIYQRYLLMKTDYYLPRILVLPDDISPLVQAVYDSKNDPDIVGLVEEKQVFDKRIAQAKEKANTYRIKKPSYRRRADLHGWLQQAQSMVDKDEQRANAAVRDIEESLEVVLLIKQGQHVTLLNGQSLAVDLLDAEARQIAQQVVRLPNAITRGQISKAIEILEQRTANHFASWQESRWLKGTLVLLLDENSHTTFLDSDITYSNRYGLSFIKKGEDND</sequence>
<keyword evidence="3" id="KW-0540">Nuclease</keyword>
<keyword evidence="6" id="KW-0378">Hydrolase</keyword>
<dbReference type="NCBIfam" id="TIGR01596">
    <property type="entry name" value="cas3_HD"/>
    <property type="match status" value="1"/>
</dbReference>
<organism evidence="12 13">
    <name type="scientific">Loigolactobacillus coryniformis</name>
    <dbReference type="NCBI Taxonomy" id="1610"/>
    <lineage>
        <taxon>Bacteria</taxon>
        <taxon>Bacillati</taxon>
        <taxon>Bacillota</taxon>
        <taxon>Bacilli</taxon>
        <taxon>Lactobacillales</taxon>
        <taxon>Lactobacillaceae</taxon>
        <taxon>Loigolactobacillus</taxon>
    </lineage>
</organism>
<gene>
    <name evidence="12" type="primary">cas3</name>
    <name evidence="12" type="ORF">FGL77_08895</name>
</gene>
<dbReference type="Gene3D" id="1.10.3210.30">
    <property type="match status" value="1"/>
</dbReference>
<dbReference type="GO" id="GO:0005524">
    <property type="term" value="F:ATP binding"/>
    <property type="evidence" value="ECO:0007669"/>
    <property type="project" value="UniProtKB-KW"/>
</dbReference>
<evidence type="ECO:0000256" key="7">
    <source>
        <dbReference type="ARBA" id="ARBA00022806"/>
    </source>
</evidence>
<dbReference type="PANTHER" id="PTHR47963">
    <property type="entry name" value="DEAD-BOX ATP-DEPENDENT RNA HELICASE 47, MITOCHONDRIAL"/>
    <property type="match status" value="1"/>
</dbReference>
<dbReference type="Proteomes" id="UP000321772">
    <property type="component" value="Chromosome"/>
</dbReference>
<dbReference type="InterPro" id="IPR041372">
    <property type="entry name" value="Cas3_C"/>
</dbReference>
<dbReference type="PROSITE" id="PS51192">
    <property type="entry name" value="HELICASE_ATP_BIND_1"/>
    <property type="match status" value="1"/>
</dbReference>
<dbReference type="PROSITE" id="PS51643">
    <property type="entry name" value="HD_CAS3"/>
    <property type="match status" value="1"/>
</dbReference>
<evidence type="ECO:0000256" key="3">
    <source>
        <dbReference type="ARBA" id="ARBA00022722"/>
    </source>
</evidence>
<evidence type="ECO:0000256" key="1">
    <source>
        <dbReference type="ARBA" id="ARBA00006847"/>
    </source>
</evidence>
<accession>A0A5B8TPQ7</accession>
<dbReference type="Pfam" id="PF00270">
    <property type="entry name" value="DEAD"/>
    <property type="match status" value="1"/>
</dbReference>
<dbReference type="PANTHER" id="PTHR47963:SF9">
    <property type="entry name" value="CRISPR-ASSOCIATED ENDONUCLEASE_HELICASE CAS3"/>
    <property type="match status" value="1"/>
</dbReference>